<name>A0A5P8WAS4_9NOSO</name>
<accession>A0A5P8WAS4</accession>
<dbReference type="AlphaFoldDB" id="A0A5P8WAS4"/>
<gene>
    <name evidence="1" type="ORF">GXM_07381</name>
</gene>
<dbReference type="KEGG" id="nsh:GXM_07381"/>
<reference evidence="1 2" key="1">
    <citation type="submission" date="2019-10" db="EMBL/GenBank/DDBJ databases">
        <title>Genomic and transcriptomic insights into the perfect genentic adaptation of a filamentous nitrogen-fixing cyanobacterium to rice fields.</title>
        <authorList>
            <person name="Chen Z."/>
        </authorList>
    </citation>
    <scope>NUCLEOTIDE SEQUENCE [LARGE SCALE GENOMIC DNA]</scope>
    <source>
        <strain evidence="1">CCNUC1</strain>
    </source>
</reference>
<sequence length="70" mass="7529">MRQAGGAGGEMEAGVEFLPPLPPLLPLLIRAVLTKPNHLYACKPMVIKTWLNMNAPLPQGSDRTAMEGDC</sequence>
<evidence type="ECO:0000313" key="2">
    <source>
        <dbReference type="Proteomes" id="UP000326678"/>
    </source>
</evidence>
<dbReference type="Proteomes" id="UP000326678">
    <property type="component" value="Chromosome Gxm2"/>
</dbReference>
<evidence type="ECO:0000313" key="1">
    <source>
        <dbReference type="EMBL" id="QFS49887.1"/>
    </source>
</evidence>
<organism evidence="1 2">
    <name type="scientific">Nostoc sphaeroides CCNUC1</name>
    <dbReference type="NCBI Taxonomy" id="2653204"/>
    <lineage>
        <taxon>Bacteria</taxon>
        <taxon>Bacillati</taxon>
        <taxon>Cyanobacteriota</taxon>
        <taxon>Cyanophyceae</taxon>
        <taxon>Nostocales</taxon>
        <taxon>Nostocaceae</taxon>
        <taxon>Nostoc</taxon>
    </lineage>
</organism>
<keyword evidence="2" id="KW-1185">Reference proteome</keyword>
<proteinExistence type="predicted"/>
<dbReference type="EMBL" id="CP045227">
    <property type="protein sequence ID" value="QFS49887.1"/>
    <property type="molecule type" value="Genomic_DNA"/>
</dbReference>
<protein>
    <submittedName>
        <fullName evidence="1">Uncharacterized protein</fullName>
    </submittedName>
</protein>